<evidence type="ECO:0000313" key="3">
    <source>
        <dbReference type="EMBL" id="QNP48598.1"/>
    </source>
</evidence>
<dbReference type="Proteomes" id="UP000516028">
    <property type="component" value="Chromosome"/>
</dbReference>
<accession>A0A7H0GJY2</accession>
<keyword evidence="4" id="KW-1185">Reference proteome</keyword>
<dbReference type="Pfam" id="PF09673">
    <property type="entry name" value="TrbC_Ftype"/>
    <property type="match status" value="1"/>
</dbReference>
<evidence type="ECO:0000256" key="2">
    <source>
        <dbReference type="SAM" id="SignalP"/>
    </source>
</evidence>
<feature type="region of interest" description="Disordered" evidence="1">
    <location>
        <begin position="43"/>
        <end position="92"/>
    </location>
</feature>
<feature type="chain" id="PRO_5029021980" evidence="2">
    <location>
        <begin position="32"/>
        <end position="258"/>
    </location>
</feature>
<reference evidence="3 4" key="1">
    <citation type="submission" date="2020-08" db="EMBL/GenBank/DDBJ databases">
        <title>Genome sequence of Diaphorobacter aerolatus KACC 16536T.</title>
        <authorList>
            <person name="Hyun D.-W."/>
            <person name="Bae J.-W."/>
        </authorList>
    </citation>
    <scope>NUCLEOTIDE SEQUENCE [LARGE SCALE GENOMIC DNA]</scope>
    <source>
        <strain evidence="3 4">KACC 16536</strain>
    </source>
</reference>
<evidence type="ECO:0000256" key="1">
    <source>
        <dbReference type="SAM" id="MobiDB-lite"/>
    </source>
</evidence>
<dbReference type="EMBL" id="CP060783">
    <property type="protein sequence ID" value="QNP48598.1"/>
    <property type="molecule type" value="Genomic_DNA"/>
</dbReference>
<name>A0A7H0GJY2_9BURK</name>
<dbReference type="InterPro" id="IPR019106">
    <property type="entry name" value="T4SS_TrbC"/>
</dbReference>
<gene>
    <name evidence="3" type="primary">trbC</name>
    <name evidence="3" type="ORF">H9K75_22440</name>
</gene>
<evidence type="ECO:0000313" key="4">
    <source>
        <dbReference type="Proteomes" id="UP000516028"/>
    </source>
</evidence>
<dbReference type="InterPro" id="IPR014113">
    <property type="entry name" value="T4SS_TrbC_subgr"/>
</dbReference>
<proteinExistence type="predicted"/>
<organism evidence="3 4">
    <name type="scientific">Diaphorobacter aerolatus</name>
    <dbReference type="NCBI Taxonomy" id="1288495"/>
    <lineage>
        <taxon>Bacteria</taxon>
        <taxon>Pseudomonadati</taxon>
        <taxon>Pseudomonadota</taxon>
        <taxon>Betaproteobacteria</taxon>
        <taxon>Burkholderiales</taxon>
        <taxon>Comamonadaceae</taxon>
        <taxon>Diaphorobacter</taxon>
    </lineage>
</organism>
<dbReference type="NCBIfam" id="TIGR02742">
    <property type="entry name" value="TrbC_Ftype"/>
    <property type="match status" value="1"/>
</dbReference>
<keyword evidence="2" id="KW-0732">Signal</keyword>
<sequence>MSATDRSHLPALQRRALISLLAASALPTVWAAGPAITEADIERARRSQPTVTEQDIEQARRKHSLPPIDIPTTTPAIPPATTTPSIDALPQPVTRTPIDLEALARGYASQTDAMEAAQGLAKGPGLLVFVSLAMPRPTLQRLIDQAARARASVILRGLANGSLRQTVAQVQPLIGQRQVAVQIDPQAFDRFAITRVPSFVLLRDGTRPESCAAGSCAPPEAFLRTAGDVSLHYALEHIQRAAPAFRADAAPFLARLRN</sequence>
<feature type="signal peptide" evidence="2">
    <location>
        <begin position="1"/>
        <end position="31"/>
    </location>
</feature>
<dbReference type="AlphaFoldDB" id="A0A7H0GJY2"/>
<dbReference type="KEGG" id="daer:H9K75_22440"/>
<protein>
    <submittedName>
        <fullName evidence="3">Type-F conjugative transfer system pilin assembly protein TrbC</fullName>
    </submittedName>
</protein>
<feature type="compositionally biased region" description="Low complexity" evidence="1">
    <location>
        <begin position="66"/>
        <end position="88"/>
    </location>
</feature>